<dbReference type="AlphaFoldDB" id="A0A1L9RYZ7"/>
<feature type="compositionally biased region" description="Polar residues" evidence="6">
    <location>
        <begin position="135"/>
        <end position="168"/>
    </location>
</feature>
<dbReference type="SUPFAM" id="SSF57701">
    <property type="entry name" value="Zn2/Cys6 DNA-binding domain"/>
    <property type="match status" value="1"/>
</dbReference>
<dbReference type="GO" id="GO:0005634">
    <property type="term" value="C:nucleus"/>
    <property type="evidence" value="ECO:0007669"/>
    <property type="project" value="TreeGrafter"/>
</dbReference>
<evidence type="ECO:0000256" key="6">
    <source>
        <dbReference type="SAM" id="MobiDB-lite"/>
    </source>
</evidence>
<dbReference type="GO" id="GO:0006351">
    <property type="term" value="P:DNA-templated transcription"/>
    <property type="evidence" value="ECO:0007669"/>
    <property type="project" value="InterPro"/>
</dbReference>
<dbReference type="Pfam" id="PF04082">
    <property type="entry name" value="Fungal_trans"/>
    <property type="match status" value="1"/>
</dbReference>
<feature type="region of interest" description="Disordered" evidence="6">
    <location>
        <begin position="99"/>
        <end position="212"/>
    </location>
</feature>
<keyword evidence="2" id="KW-0805">Transcription regulation</keyword>
<evidence type="ECO:0000256" key="4">
    <source>
        <dbReference type="ARBA" id="ARBA00023163"/>
    </source>
</evidence>
<dbReference type="InterPro" id="IPR036864">
    <property type="entry name" value="Zn2-C6_fun-type_DNA-bd_sf"/>
</dbReference>
<dbReference type="GO" id="GO:0000981">
    <property type="term" value="F:DNA-binding transcription factor activity, RNA polymerase II-specific"/>
    <property type="evidence" value="ECO:0007669"/>
    <property type="project" value="InterPro"/>
</dbReference>
<evidence type="ECO:0000256" key="2">
    <source>
        <dbReference type="ARBA" id="ARBA00023015"/>
    </source>
</evidence>
<evidence type="ECO:0000313" key="9">
    <source>
        <dbReference type="Proteomes" id="UP000184383"/>
    </source>
</evidence>
<dbReference type="PROSITE" id="PS50048">
    <property type="entry name" value="ZN2_CY6_FUNGAL_2"/>
    <property type="match status" value="1"/>
</dbReference>
<gene>
    <name evidence="8" type="ORF">ASPWEDRAFT_166271</name>
</gene>
<dbReference type="PANTHER" id="PTHR47424:SF2">
    <property type="entry name" value="TRANSCRIPTION FACTOR DOMAIN-CONTAINING PROTEIN-RELATED"/>
    <property type="match status" value="1"/>
</dbReference>
<dbReference type="GO" id="GO:0000435">
    <property type="term" value="P:positive regulation of transcription from RNA polymerase II promoter by galactose"/>
    <property type="evidence" value="ECO:0007669"/>
    <property type="project" value="TreeGrafter"/>
</dbReference>
<dbReference type="PANTHER" id="PTHR47424">
    <property type="entry name" value="REGULATORY PROTEIN GAL4"/>
    <property type="match status" value="1"/>
</dbReference>
<dbReference type="GO" id="GO:0000978">
    <property type="term" value="F:RNA polymerase II cis-regulatory region sequence-specific DNA binding"/>
    <property type="evidence" value="ECO:0007669"/>
    <property type="project" value="TreeGrafter"/>
</dbReference>
<dbReference type="GO" id="GO:0008270">
    <property type="term" value="F:zinc ion binding"/>
    <property type="evidence" value="ECO:0007669"/>
    <property type="project" value="InterPro"/>
</dbReference>
<dbReference type="InterPro" id="IPR051127">
    <property type="entry name" value="Fungal_SecMet_Regulators"/>
</dbReference>
<keyword evidence="9" id="KW-1185">Reference proteome</keyword>
<dbReference type="Pfam" id="PF00172">
    <property type="entry name" value="Zn_clus"/>
    <property type="match status" value="1"/>
</dbReference>
<evidence type="ECO:0000259" key="7">
    <source>
        <dbReference type="PROSITE" id="PS50048"/>
    </source>
</evidence>
<protein>
    <recommendedName>
        <fullName evidence="7">Zn(2)-C6 fungal-type domain-containing protein</fullName>
    </recommendedName>
</protein>
<evidence type="ECO:0000256" key="1">
    <source>
        <dbReference type="ARBA" id="ARBA00022723"/>
    </source>
</evidence>
<keyword evidence="4" id="KW-0804">Transcription</keyword>
<name>A0A1L9RYZ7_ASPWE</name>
<reference evidence="9" key="1">
    <citation type="journal article" date="2017" name="Genome Biol.">
        <title>Comparative genomics reveals high biological diversity and specific adaptations in the industrially and medically important fungal genus Aspergillus.</title>
        <authorList>
            <person name="de Vries R.P."/>
            <person name="Riley R."/>
            <person name="Wiebenga A."/>
            <person name="Aguilar-Osorio G."/>
            <person name="Amillis S."/>
            <person name="Uchima C.A."/>
            <person name="Anderluh G."/>
            <person name="Asadollahi M."/>
            <person name="Askin M."/>
            <person name="Barry K."/>
            <person name="Battaglia E."/>
            <person name="Bayram O."/>
            <person name="Benocci T."/>
            <person name="Braus-Stromeyer S.A."/>
            <person name="Caldana C."/>
            <person name="Canovas D."/>
            <person name="Cerqueira G.C."/>
            <person name="Chen F."/>
            <person name="Chen W."/>
            <person name="Choi C."/>
            <person name="Clum A."/>
            <person name="Dos Santos R.A."/>
            <person name="Damasio A.R."/>
            <person name="Diallinas G."/>
            <person name="Emri T."/>
            <person name="Fekete E."/>
            <person name="Flipphi M."/>
            <person name="Freyberg S."/>
            <person name="Gallo A."/>
            <person name="Gournas C."/>
            <person name="Habgood R."/>
            <person name="Hainaut M."/>
            <person name="Harispe M.L."/>
            <person name="Henrissat B."/>
            <person name="Hilden K.S."/>
            <person name="Hope R."/>
            <person name="Hossain A."/>
            <person name="Karabika E."/>
            <person name="Karaffa L."/>
            <person name="Karanyi Z."/>
            <person name="Krasevec N."/>
            <person name="Kuo A."/>
            <person name="Kusch H."/>
            <person name="LaButti K."/>
            <person name="Lagendijk E.L."/>
            <person name="Lapidus A."/>
            <person name="Levasseur A."/>
            <person name="Lindquist E."/>
            <person name="Lipzen A."/>
            <person name="Logrieco A.F."/>
            <person name="MacCabe A."/>
            <person name="Maekelae M.R."/>
            <person name="Malavazi I."/>
            <person name="Melin P."/>
            <person name="Meyer V."/>
            <person name="Mielnichuk N."/>
            <person name="Miskei M."/>
            <person name="Molnar A.P."/>
            <person name="Mule G."/>
            <person name="Ngan C.Y."/>
            <person name="Orejas M."/>
            <person name="Orosz E."/>
            <person name="Ouedraogo J.P."/>
            <person name="Overkamp K.M."/>
            <person name="Park H.-S."/>
            <person name="Perrone G."/>
            <person name="Piumi F."/>
            <person name="Punt P.J."/>
            <person name="Ram A.F."/>
            <person name="Ramon A."/>
            <person name="Rauscher S."/>
            <person name="Record E."/>
            <person name="Riano-Pachon D.M."/>
            <person name="Robert V."/>
            <person name="Roehrig J."/>
            <person name="Ruller R."/>
            <person name="Salamov A."/>
            <person name="Salih N.S."/>
            <person name="Samson R.A."/>
            <person name="Sandor E."/>
            <person name="Sanguinetti M."/>
            <person name="Schuetze T."/>
            <person name="Sepcic K."/>
            <person name="Shelest E."/>
            <person name="Sherlock G."/>
            <person name="Sophianopoulou V."/>
            <person name="Squina F.M."/>
            <person name="Sun H."/>
            <person name="Susca A."/>
            <person name="Todd R.B."/>
            <person name="Tsang A."/>
            <person name="Unkles S.E."/>
            <person name="van de Wiele N."/>
            <person name="van Rossen-Uffink D."/>
            <person name="Oliveira J.V."/>
            <person name="Vesth T.C."/>
            <person name="Visser J."/>
            <person name="Yu J.-H."/>
            <person name="Zhou M."/>
            <person name="Andersen M.R."/>
            <person name="Archer D.B."/>
            <person name="Baker S.E."/>
            <person name="Benoit I."/>
            <person name="Brakhage A.A."/>
            <person name="Braus G.H."/>
            <person name="Fischer R."/>
            <person name="Frisvad J.C."/>
            <person name="Goldman G.H."/>
            <person name="Houbraken J."/>
            <person name="Oakley B."/>
            <person name="Pocsi I."/>
            <person name="Scazzocchio C."/>
            <person name="Seiboth B."/>
            <person name="vanKuyk P.A."/>
            <person name="Wortman J."/>
            <person name="Dyer P.S."/>
            <person name="Grigoriev I.V."/>
        </authorList>
    </citation>
    <scope>NUCLEOTIDE SEQUENCE [LARGE SCALE GENOMIC DNA]</scope>
    <source>
        <strain evidence="9">DTO 134E9</strain>
    </source>
</reference>
<feature type="compositionally biased region" description="Polar residues" evidence="6">
    <location>
        <begin position="9"/>
        <end position="18"/>
    </location>
</feature>
<sequence>MSDSRDNLRSSADTNRPTAEQACRECRRRKSKCNRIIPACLLCLKYDRRCIYEKHSKTPLTRRYLTEVEEELARTKAQLEQVLSGARGLRNEESVSLNQDLQGMPSGPRTVLSGSRVSHESPAGHVGTSDVGLASGQSPGVQPTHGQTMPMTFSPANASRQDVQSTLPRASPRPSYDTPQNRQSEPDMQSINASGLSMETPPASGGFEWDERTGKASGDKFVDGMASLTSRSNEGGYLGVASGAALLRMTHARSTDGVDTYGPEQDERTDSGHSMSFALTTLSQLEPFIDAYFRLYHCSYPLIHEATFRAQFMEVIPRPSNNAWQVLLFVVAALGAFTTATHPTDVDLGLFQAAKSRLSIDVLETGNILLVQALSLISNYLQKRNKPNSGYNYMGLARRIAMGTGLHKEFPTWESGLLNVEMRRRVFYCLYIFDIGGIITFSRPLDFPNDGVDVELPMNVHDSDITAGTKRKPPPAAETTVYTHLLAQASFHKATSQIYSRIISSPFPSAAELIGLDDHLIGNWLTELPSFFKENIPQTPKFTLCHAIMRWRYRNFRILMYRPFLVGRLMVRQELVTEDPHVEVAVQRCLDAARESVELISAFWTQKGQSMMACWYGLYFLFQAILIPVICLRNDPRCVLAVQWREQIYQAMQVLESMAPLNPTALRCLGVIRSLCGTYLDPNAGLGYPTEESPQTQLANLYPLMWPTLEMAQLDGVDSILQESTILDFMNQLPGFE</sequence>
<dbReference type="GeneID" id="63745812"/>
<dbReference type="RefSeq" id="XP_040693862.1">
    <property type="nucleotide sequence ID" value="XM_040829964.1"/>
</dbReference>
<dbReference type="InterPro" id="IPR007219">
    <property type="entry name" value="XnlR_reg_dom"/>
</dbReference>
<dbReference type="Proteomes" id="UP000184383">
    <property type="component" value="Unassembled WGS sequence"/>
</dbReference>
<keyword evidence="3" id="KW-0238">DNA-binding</keyword>
<feature type="domain" description="Zn(2)-C6 fungal-type" evidence="7">
    <location>
        <begin position="22"/>
        <end position="52"/>
    </location>
</feature>
<feature type="compositionally biased region" description="Polar residues" evidence="6">
    <location>
        <begin position="177"/>
        <end position="197"/>
    </location>
</feature>
<evidence type="ECO:0000256" key="5">
    <source>
        <dbReference type="ARBA" id="ARBA00023242"/>
    </source>
</evidence>
<dbReference type="CDD" id="cd00067">
    <property type="entry name" value="GAL4"/>
    <property type="match status" value="1"/>
</dbReference>
<evidence type="ECO:0000313" key="8">
    <source>
        <dbReference type="EMBL" id="OJJ40186.1"/>
    </source>
</evidence>
<organism evidence="8 9">
    <name type="scientific">Aspergillus wentii DTO 134E9</name>
    <dbReference type="NCBI Taxonomy" id="1073089"/>
    <lineage>
        <taxon>Eukaryota</taxon>
        <taxon>Fungi</taxon>
        <taxon>Dikarya</taxon>
        <taxon>Ascomycota</taxon>
        <taxon>Pezizomycotina</taxon>
        <taxon>Eurotiomycetes</taxon>
        <taxon>Eurotiomycetidae</taxon>
        <taxon>Eurotiales</taxon>
        <taxon>Aspergillaceae</taxon>
        <taxon>Aspergillus</taxon>
        <taxon>Aspergillus subgen. Cremei</taxon>
    </lineage>
</organism>
<feature type="region of interest" description="Disordered" evidence="6">
    <location>
        <begin position="1"/>
        <end position="21"/>
    </location>
</feature>
<dbReference type="CDD" id="cd12148">
    <property type="entry name" value="fungal_TF_MHR"/>
    <property type="match status" value="1"/>
</dbReference>
<dbReference type="SMART" id="SM00906">
    <property type="entry name" value="Fungal_trans"/>
    <property type="match status" value="1"/>
</dbReference>
<dbReference type="SMART" id="SM00066">
    <property type="entry name" value="GAL4"/>
    <property type="match status" value="1"/>
</dbReference>
<dbReference type="VEuPathDB" id="FungiDB:ASPWEDRAFT_166271"/>
<dbReference type="Gene3D" id="4.10.240.10">
    <property type="entry name" value="Zn(2)-C6 fungal-type DNA-binding domain"/>
    <property type="match status" value="1"/>
</dbReference>
<evidence type="ECO:0000256" key="3">
    <source>
        <dbReference type="ARBA" id="ARBA00023125"/>
    </source>
</evidence>
<proteinExistence type="predicted"/>
<dbReference type="InterPro" id="IPR001138">
    <property type="entry name" value="Zn2Cys6_DnaBD"/>
</dbReference>
<dbReference type="EMBL" id="KV878209">
    <property type="protein sequence ID" value="OJJ40186.1"/>
    <property type="molecule type" value="Genomic_DNA"/>
</dbReference>
<keyword evidence="5" id="KW-0539">Nucleus</keyword>
<dbReference type="OrthoDB" id="2283488at2759"/>
<keyword evidence="1" id="KW-0479">Metal-binding</keyword>
<accession>A0A1L9RYZ7</accession>
<dbReference type="PROSITE" id="PS00463">
    <property type="entry name" value="ZN2_CY6_FUNGAL_1"/>
    <property type="match status" value="1"/>
</dbReference>